<dbReference type="PROSITE" id="PS51257">
    <property type="entry name" value="PROKAR_LIPOPROTEIN"/>
    <property type="match status" value="1"/>
</dbReference>
<proteinExistence type="predicted"/>
<sequence>MKNLFFFVVLFFISCNSNSQEMIDLSRKNISYFEKDEETGWIRVNLHQPNKWGFINKDSLVIIPFEYDFLNPFENGLAYAKNNGKEFFITKNNLKLEGDFEAINIFSEGLASARKKQKWGFINIQGQFVIPPQYDKVDYFRPSGLCAVQKSGKWGFINKKGKEIIPIIYPEVDQQMLDTNVIVKKNGKWAVFDNQGKQLADFIYDKIHRTDIIDFSKDIFKRHASTYFENGAALVERNGKFEFINLKAQAAFPNNKFDSATVFDTFKNAIVKRKGKYGMIKTNGEFKIPLEYDFIEPYDTSHGVYSEYYNARKGKIYHILNKELKEIGLSYEPVYNAFTIDDPIIIFKNLKNKFGMVDWQGETLIPFVYDRMDEIEGTPFLSVAIGDSFGIIDEKGQIKIPLQYHEIYPLYDKFDDEELSKKNLFIADNKVININNKVLIDGYNLIVPIFNNHNYFIISKNKKFGIIDVNRKIILPLEYDEISNWTEYGPRHSKFIVKNGKIGLIDHETFKITIPPIYDKFSYLNGLIFAKKQNKAGIINEEGKILCDFIYDEIYPNLNDFYRYDNQEPRIYARNGNAYFQIDAKGKVLKSNLTRKNVMEHSEIPVINK</sequence>
<accession>A0ABR8ZD34</accession>
<dbReference type="RefSeq" id="WP_191737108.1">
    <property type="nucleotide sequence ID" value="NZ_JACYFS010000003.1"/>
</dbReference>
<dbReference type="PANTHER" id="PTHR37841:SF1">
    <property type="entry name" value="DUF3298 DOMAIN-CONTAINING PROTEIN"/>
    <property type="match status" value="1"/>
</dbReference>
<dbReference type="InterPro" id="IPR032774">
    <property type="entry name" value="WG_beta_rep"/>
</dbReference>
<evidence type="ECO:0000313" key="1">
    <source>
        <dbReference type="EMBL" id="MBD8083178.1"/>
    </source>
</evidence>
<dbReference type="Pfam" id="PF14903">
    <property type="entry name" value="WG_beta_rep"/>
    <property type="match status" value="7"/>
</dbReference>
<keyword evidence="2" id="KW-1185">Reference proteome</keyword>
<dbReference type="PANTHER" id="PTHR37841">
    <property type="entry name" value="GLR2918 PROTEIN"/>
    <property type="match status" value="1"/>
</dbReference>
<dbReference type="Proteomes" id="UP000637299">
    <property type="component" value="Unassembled WGS sequence"/>
</dbReference>
<gene>
    <name evidence="1" type="ORF">IC610_12205</name>
</gene>
<evidence type="ECO:0000313" key="2">
    <source>
        <dbReference type="Proteomes" id="UP000637299"/>
    </source>
</evidence>
<protein>
    <submittedName>
        <fullName evidence="1">WG repeat-containing protein</fullName>
    </submittedName>
</protein>
<comment type="caution">
    <text evidence="1">The sequence shown here is derived from an EMBL/GenBank/DDBJ whole genome shotgun (WGS) entry which is preliminary data.</text>
</comment>
<dbReference type="EMBL" id="JACYFS010000003">
    <property type="protein sequence ID" value="MBD8083178.1"/>
    <property type="molecule type" value="Genomic_DNA"/>
</dbReference>
<organism evidence="1 2">
    <name type="scientific">Chryseobacterium caseinilyticum</name>
    <dbReference type="NCBI Taxonomy" id="2771428"/>
    <lineage>
        <taxon>Bacteria</taxon>
        <taxon>Pseudomonadati</taxon>
        <taxon>Bacteroidota</taxon>
        <taxon>Flavobacteriia</taxon>
        <taxon>Flavobacteriales</taxon>
        <taxon>Weeksellaceae</taxon>
        <taxon>Chryseobacterium group</taxon>
        <taxon>Chryseobacterium</taxon>
    </lineage>
</organism>
<name>A0ABR8ZD34_9FLAO</name>
<reference evidence="1 2" key="1">
    <citation type="submission" date="2020-09" db="EMBL/GenBank/DDBJ databases">
        <title>Genome seq and assembly of Chryseobacterium sp.</title>
        <authorList>
            <person name="Chhetri G."/>
        </authorList>
    </citation>
    <scope>NUCLEOTIDE SEQUENCE [LARGE SCALE GENOMIC DNA]</scope>
    <source>
        <strain evidence="1 2">GCR10</strain>
    </source>
</reference>